<sequence>MGDFVLATRSAGPLTFFAFFPPSPATLLDSFLHLVSRAFFWRAPPKPNPPQDTQTQTLTHNSSSIFVPFFPSNPVIQSSHHPVMLGYWWSRAVARAKPTSSDHPSIGPWMGLNGWI</sequence>
<dbReference type="EMBL" id="KV878236">
    <property type="protein sequence ID" value="OJZ92673.1"/>
    <property type="molecule type" value="Genomic_DNA"/>
</dbReference>
<evidence type="ECO:0000313" key="1">
    <source>
        <dbReference type="EMBL" id="OJZ92673.1"/>
    </source>
</evidence>
<name>A0A1M3U0Y8_ASPLC</name>
<organism evidence="1 2">
    <name type="scientific">Aspergillus luchuensis (strain CBS 106.47)</name>
    <dbReference type="NCBI Taxonomy" id="1137211"/>
    <lineage>
        <taxon>Eukaryota</taxon>
        <taxon>Fungi</taxon>
        <taxon>Dikarya</taxon>
        <taxon>Ascomycota</taxon>
        <taxon>Pezizomycotina</taxon>
        <taxon>Eurotiomycetes</taxon>
        <taxon>Eurotiomycetidae</taxon>
        <taxon>Eurotiales</taxon>
        <taxon>Aspergillaceae</taxon>
        <taxon>Aspergillus</taxon>
        <taxon>Aspergillus subgen. Circumdati</taxon>
    </lineage>
</organism>
<proteinExistence type="predicted"/>
<dbReference type="Proteomes" id="UP000184063">
    <property type="component" value="Unassembled WGS sequence"/>
</dbReference>
<evidence type="ECO:0000313" key="2">
    <source>
        <dbReference type="Proteomes" id="UP000184063"/>
    </source>
</evidence>
<dbReference type="AlphaFoldDB" id="A0A1M3U0Y8"/>
<gene>
    <name evidence="1" type="ORF">ASPFODRAFT_40107</name>
</gene>
<protein>
    <submittedName>
        <fullName evidence="1">Uncharacterized protein</fullName>
    </submittedName>
</protein>
<dbReference type="VEuPathDB" id="FungiDB:ASPFODRAFT_40107"/>
<accession>A0A1M3U0Y8</accession>
<reference evidence="2" key="1">
    <citation type="journal article" date="2017" name="Genome Biol.">
        <title>Comparative genomics reveals high biological diversity and specific adaptations in the industrially and medically important fungal genus Aspergillus.</title>
        <authorList>
            <person name="de Vries R.P."/>
            <person name="Riley R."/>
            <person name="Wiebenga A."/>
            <person name="Aguilar-Osorio G."/>
            <person name="Amillis S."/>
            <person name="Uchima C.A."/>
            <person name="Anderluh G."/>
            <person name="Asadollahi M."/>
            <person name="Askin M."/>
            <person name="Barry K."/>
            <person name="Battaglia E."/>
            <person name="Bayram O."/>
            <person name="Benocci T."/>
            <person name="Braus-Stromeyer S.A."/>
            <person name="Caldana C."/>
            <person name="Canovas D."/>
            <person name="Cerqueira G.C."/>
            <person name="Chen F."/>
            <person name="Chen W."/>
            <person name="Choi C."/>
            <person name="Clum A."/>
            <person name="Dos Santos R.A."/>
            <person name="Damasio A.R."/>
            <person name="Diallinas G."/>
            <person name="Emri T."/>
            <person name="Fekete E."/>
            <person name="Flipphi M."/>
            <person name="Freyberg S."/>
            <person name="Gallo A."/>
            <person name="Gournas C."/>
            <person name="Habgood R."/>
            <person name="Hainaut M."/>
            <person name="Harispe M.L."/>
            <person name="Henrissat B."/>
            <person name="Hilden K.S."/>
            <person name="Hope R."/>
            <person name="Hossain A."/>
            <person name="Karabika E."/>
            <person name="Karaffa L."/>
            <person name="Karanyi Z."/>
            <person name="Krasevec N."/>
            <person name="Kuo A."/>
            <person name="Kusch H."/>
            <person name="LaButti K."/>
            <person name="Lagendijk E.L."/>
            <person name="Lapidus A."/>
            <person name="Levasseur A."/>
            <person name="Lindquist E."/>
            <person name="Lipzen A."/>
            <person name="Logrieco A.F."/>
            <person name="MacCabe A."/>
            <person name="Maekelae M.R."/>
            <person name="Malavazi I."/>
            <person name="Melin P."/>
            <person name="Meyer V."/>
            <person name="Mielnichuk N."/>
            <person name="Miskei M."/>
            <person name="Molnar A.P."/>
            <person name="Mule G."/>
            <person name="Ngan C.Y."/>
            <person name="Orejas M."/>
            <person name="Orosz E."/>
            <person name="Ouedraogo J.P."/>
            <person name="Overkamp K.M."/>
            <person name="Park H.-S."/>
            <person name="Perrone G."/>
            <person name="Piumi F."/>
            <person name="Punt P.J."/>
            <person name="Ram A.F."/>
            <person name="Ramon A."/>
            <person name="Rauscher S."/>
            <person name="Record E."/>
            <person name="Riano-Pachon D.M."/>
            <person name="Robert V."/>
            <person name="Roehrig J."/>
            <person name="Ruller R."/>
            <person name="Salamov A."/>
            <person name="Salih N.S."/>
            <person name="Samson R.A."/>
            <person name="Sandor E."/>
            <person name="Sanguinetti M."/>
            <person name="Schuetze T."/>
            <person name="Sepcic K."/>
            <person name="Shelest E."/>
            <person name="Sherlock G."/>
            <person name="Sophianopoulou V."/>
            <person name="Squina F.M."/>
            <person name="Sun H."/>
            <person name="Susca A."/>
            <person name="Todd R.B."/>
            <person name="Tsang A."/>
            <person name="Unkles S.E."/>
            <person name="van de Wiele N."/>
            <person name="van Rossen-Uffink D."/>
            <person name="Oliveira J.V."/>
            <person name="Vesth T.C."/>
            <person name="Visser J."/>
            <person name="Yu J.-H."/>
            <person name="Zhou M."/>
            <person name="Andersen M.R."/>
            <person name="Archer D.B."/>
            <person name="Baker S.E."/>
            <person name="Benoit I."/>
            <person name="Brakhage A.A."/>
            <person name="Braus G.H."/>
            <person name="Fischer R."/>
            <person name="Frisvad J.C."/>
            <person name="Goldman G.H."/>
            <person name="Houbraken J."/>
            <person name="Oakley B."/>
            <person name="Pocsi I."/>
            <person name="Scazzocchio C."/>
            <person name="Seiboth B."/>
            <person name="vanKuyk P.A."/>
            <person name="Wortman J."/>
            <person name="Dyer P.S."/>
            <person name="Grigoriev I.V."/>
        </authorList>
    </citation>
    <scope>NUCLEOTIDE SEQUENCE [LARGE SCALE GENOMIC DNA]</scope>
    <source>
        <strain evidence="2">CBS 106.47</strain>
    </source>
</reference>